<proteinExistence type="predicted"/>
<dbReference type="PANTHER" id="PTHR42918">
    <property type="entry name" value="LYSYL-TRNA SYNTHETASE"/>
    <property type="match status" value="1"/>
</dbReference>
<keyword evidence="3" id="KW-1185">Reference proteome</keyword>
<name>A0A078J965_BRANA</name>
<dbReference type="PANTHER" id="PTHR42918:SF9">
    <property type="entry name" value="LYSINE--TRNA LIGASE"/>
    <property type="match status" value="1"/>
</dbReference>
<accession>A0A078J965</accession>
<keyword evidence="1" id="KW-0547">Nucleotide-binding</keyword>
<dbReference type="Gramene" id="CDY60205">
    <property type="protein sequence ID" value="CDY60205"/>
    <property type="gene ID" value="GSBRNA2T00028293001"/>
</dbReference>
<dbReference type="STRING" id="3708.A0A078J965"/>
<evidence type="ECO:0000256" key="1">
    <source>
        <dbReference type="ARBA" id="ARBA00022741"/>
    </source>
</evidence>
<reference evidence="2 3" key="1">
    <citation type="journal article" date="2014" name="Science">
        <title>Plant genetics. Early allopolyploid evolution in the post-Neolithic Brassica napus oilseed genome.</title>
        <authorList>
            <person name="Chalhoub B."/>
            <person name="Denoeud F."/>
            <person name="Liu S."/>
            <person name="Parkin I.A."/>
            <person name="Tang H."/>
            <person name="Wang X."/>
            <person name="Chiquet J."/>
            <person name="Belcram H."/>
            <person name="Tong C."/>
            <person name="Samans B."/>
            <person name="Correa M."/>
            <person name="Da Silva C."/>
            <person name="Just J."/>
            <person name="Falentin C."/>
            <person name="Koh C.S."/>
            <person name="Le Clainche I."/>
            <person name="Bernard M."/>
            <person name="Bento P."/>
            <person name="Noel B."/>
            <person name="Labadie K."/>
            <person name="Alberti A."/>
            <person name="Charles M."/>
            <person name="Arnaud D."/>
            <person name="Guo H."/>
            <person name="Daviaud C."/>
            <person name="Alamery S."/>
            <person name="Jabbari K."/>
            <person name="Zhao M."/>
            <person name="Edger P.P."/>
            <person name="Chelaifa H."/>
            <person name="Tack D."/>
            <person name="Lassalle G."/>
            <person name="Mestiri I."/>
            <person name="Schnel N."/>
            <person name="Le Paslier M.C."/>
            <person name="Fan G."/>
            <person name="Renault V."/>
            <person name="Bayer P.E."/>
            <person name="Golicz A.A."/>
            <person name="Manoli S."/>
            <person name="Lee T.H."/>
            <person name="Thi V.H."/>
            <person name="Chalabi S."/>
            <person name="Hu Q."/>
            <person name="Fan C."/>
            <person name="Tollenaere R."/>
            <person name="Lu Y."/>
            <person name="Battail C."/>
            <person name="Shen J."/>
            <person name="Sidebottom C.H."/>
            <person name="Wang X."/>
            <person name="Canaguier A."/>
            <person name="Chauveau A."/>
            <person name="Berard A."/>
            <person name="Deniot G."/>
            <person name="Guan M."/>
            <person name="Liu Z."/>
            <person name="Sun F."/>
            <person name="Lim Y.P."/>
            <person name="Lyons E."/>
            <person name="Town C.D."/>
            <person name="Bancroft I."/>
            <person name="Wang X."/>
            <person name="Meng J."/>
            <person name="Ma J."/>
            <person name="Pires J.C."/>
            <person name="King G.J."/>
            <person name="Brunel D."/>
            <person name="Delourme R."/>
            <person name="Renard M."/>
            <person name="Aury J.M."/>
            <person name="Adams K.L."/>
            <person name="Batley J."/>
            <person name="Snowdon R.J."/>
            <person name="Tost J."/>
            <person name="Edwards D."/>
            <person name="Zhou Y."/>
            <person name="Hua W."/>
            <person name="Sharpe A.G."/>
            <person name="Paterson A.H."/>
            <person name="Guan C."/>
            <person name="Wincker P."/>
        </authorList>
    </citation>
    <scope>NUCLEOTIDE SEQUENCE [LARGE SCALE GENOMIC DNA]</scope>
    <source>
        <strain evidence="3">cv. Darmor-bzh</strain>
    </source>
</reference>
<dbReference type="PaxDb" id="3708-A0A078J965"/>
<dbReference type="EMBL" id="LK033854">
    <property type="protein sequence ID" value="CDY60205.1"/>
    <property type="molecule type" value="Genomic_DNA"/>
</dbReference>
<sequence>MKYIEDEMEQGLNPYPHKIDVSVSISEYIRKYGNLHDDEVVKDVDLINVYTELNNLVVKRQYFPNQLNDQQPGDDEAIIFDENYCKAL</sequence>
<dbReference type="Proteomes" id="UP000028999">
    <property type="component" value="Unassembled WGS sequence"/>
</dbReference>
<gene>
    <name evidence="2" type="primary">BnaCnng35840D</name>
    <name evidence="2" type="ORF">GSBRNA2T00028293001</name>
</gene>
<organism evidence="2 3">
    <name type="scientific">Brassica napus</name>
    <name type="common">Rape</name>
    <dbReference type="NCBI Taxonomy" id="3708"/>
    <lineage>
        <taxon>Eukaryota</taxon>
        <taxon>Viridiplantae</taxon>
        <taxon>Streptophyta</taxon>
        <taxon>Embryophyta</taxon>
        <taxon>Tracheophyta</taxon>
        <taxon>Spermatophyta</taxon>
        <taxon>Magnoliopsida</taxon>
        <taxon>eudicotyledons</taxon>
        <taxon>Gunneridae</taxon>
        <taxon>Pentapetalae</taxon>
        <taxon>rosids</taxon>
        <taxon>malvids</taxon>
        <taxon>Brassicales</taxon>
        <taxon>Brassicaceae</taxon>
        <taxon>Brassiceae</taxon>
        <taxon>Brassica</taxon>
    </lineage>
</organism>
<dbReference type="SMR" id="A0A078J965"/>
<protein>
    <submittedName>
        <fullName evidence="2">BnaCnng35840D protein</fullName>
    </submittedName>
</protein>
<evidence type="ECO:0000313" key="3">
    <source>
        <dbReference type="Proteomes" id="UP000028999"/>
    </source>
</evidence>
<dbReference type="AlphaFoldDB" id="A0A078J965"/>
<evidence type="ECO:0000313" key="2">
    <source>
        <dbReference type="EMBL" id="CDY60205.1"/>
    </source>
</evidence>